<dbReference type="AlphaFoldDB" id="A0A1Y1USJ8"/>
<dbReference type="FunFam" id="1.50.40.10:FF:000154">
    <property type="entry name" value="Unplaced genomic scaffold supercont2.19, whole genome shotgun sequence"/>
    <property type="match status" value="1"/>
</dbReference>
<dbReference type="InterPro" id="IPR044712">
    <property type="entry name" value="SLC25A32-like"/>
</dbReference>
<evidence type="ECO:0000256" key="8">
    <source>
        <dbReference type="ARBA" id="ARBA00023136"/>
    </source>
</evidence>
<dbReference type="EMBL" id="NBSH01000001">
    <property type="protein sequence ID" value="ORX40993.1"/>
    <property type="molecule type" value="Genomic_DNA"/>
</dbReference>
<evidence type="ECO:0000256" key="10">
    <source>
        <dbReference type="RuleBase" id="RU000488"/>
    </source>
</evidence>
<dbReference type="SUPFAM" id="SSF103506">
    <property type="entry name" value="Mitochondrial carrier"/>
    <property type="match status" value="2"/>
</dbReference>
<evidence type="ECO:0000256" key="4">
    <source>
        <dbReference type="ARBA" id="ARBA00022692"/>
    </source>
</evidence>
<name>A0A1Y1USJ8_9TREE</name>
<dbReference type="OrthoDB" id="10266426at2759"/>
<dbReference type="PROSITE" id="PS50920">
    <property type="entry name" value="SOLCAR"/>
    <property type="match status" value="3"/>
</dbReference>
<dbReference type="PRINTS" id="PR00926">
    <property type="entry name" value="MITOCARRIER"/>
</dbReference>
<comment type="caution">
    <text evidence="12">The sequence shown here is derived from an EMBL/GenBank/DDBJ whole genome shotgun (WGS) entry which is preliminary data.</text>
</comment>
<evidence type="ECO:0000256" key="6">
    <source>
        <dbReference type="ARBA" id="ARBA00022989"/>
    </source>
</evidence>
<evidence type="ECO:0000256" key="1">
    <source>
        <dbReference type="ARBA" id="ARBA00004225"/>
    </source>
</evidence>
<feature type="compositionally biased region" description="Pro residues" evidence="11">
    <location>
        <begin position="356"/>
        <end position="367"/>
    </location>
</feature>
<dbReference type="Pfam" id="PF00153">
    <property type="entry name" value="Mito_carr"/>
    <property type="match status" value="4"/>
</dbReference>
<evidence type="ECO:0000256" key="11">
    <source>
        <dbReference type="SAM" id="MobiDB-lite"/>
    </source>
</evidence>
<dbReference type="GO" id="GO:0015215">
    <property type="term" value="F:nucleotide transmembrane transporter activity"/>
    <property type="evidence" value="ECO:0007669"/>
    <property type="project" value="UniProtKB-ARBA"/>
</dbReference>
<dbReference type="GeneID" id="33554282"/>
<keyword evidence="3 10" id="KW-0813">Transport</keyword>
<dbReference type="PANTHER" id="PTHR45683">
    <property type="entry name" value="MITOCHONDRIAL NICOTINAMIDE ADENINE DINUCLEOTIDE TRANSPORTER 1-RELATED-RELATED"/>
    <property type="match status" value="1"/>
</dbReference>
<evidence type="ECO:0000256" key="5">
    <source>
        <dbReference type="ARBA" id="ARBA00022737"/>
    </source>
</evidence>
<feature type="compositionally biased region" description="Low complexity" evidence="11">
    <location>
        <begin position="332"/>
        <end position="355"/>
    </location>
</feature>
<dbReference type="RefSeq" id="XP_021874672.1">
    <property type="nucleotide sequence ID" value="XM_022012474.1"/>
</dbReference>
<keyword evidence="7" id="KW-0496">Mitochondrion</keyword>
<dbReference type="FunCoup" id="A0A1Y1USJ8">
    <property type="interactions" value="68"/>
</dbReference>
<comment type="subcellular location">
    <subcellularLocation>
        <location evidence="1">Mitochondrion membrane</location>
        <topology evidence="1">Multi-pass membrane protein</topology>
    </subcellularLocation>
</comment>
<keyword evidence="4 9" id="KW-0812">Transmembrane</keyword>
<sequence length="475" mass="51708">MIPISRDGTLEASTSKCPISLPPFPFIPTELPIRTPRNQHSVFSRHQSNHSVYFLPSSLEVNVDGSSKSPRKPFHVPREFHSMVAGAGAGLVSSIVTCPLDVVKTTLQAQRLKRDAPGYEGVTKTCKRIWRQSGFRGFYRGLGPTVTGYLPTWGIYFTVYDLVKDRLRGWAEHGAHPNADVALMHILAAMTAGATGTCLTNPLWVVKTRFMAQAVLPPTAPRYKNTLDAILTIYRTEGLRAFYKGLLPSLVGVSHVAIQLPLYERAKSWSDPGGDHSQLPATTILACSSFSKMVASLITYPHEVLRTRIQISRRNLAAPADSSPSPSPAATPGPTSSIPAPESNLPGTTSSGTHTKPPPTSPSPSSTPRPAYNYHVLPVSTTHHPHLYSPLLAGSQPPVPVHDTISPTQLADGSGNGHPKKYFGRRGGIIHTFLKIQRQDGWRGFYRGLSINLVRTVPNAAVTFLTYELIMRNLA</sequence>
<evidence type="ECO:0000256" key="3">
    <source>
        <dbReference type="ARBA" id="ARBA00022448"/>
    </source>
</evidence>
<evidence type="ECO:0000313" key="12">
    <source>
        <dbReference type="EMBL" id="ORX40993.1"/>
    </source>
</evidence>
<dbReference type="InterPro" id="IPR018108">
    <property type="entry name" value="MCP_transmembrane"/>
</dbReference>
<keyword evidence="13" id="KW-1185">Reference proteome</keyword>
<keyword evidence="6" id="KW-1133">Transmembrane helix</keyword>
<dbReference type="InterPro" id="IPR002067">
    <property type="entry name" value="MCP"/>
</dbReference>
<feature type="region of interest" description="Disordered" evidence="11">
    <location>
        <begin position="388"/>
        <end position="416"/>
    </location>
</feature>
<dbReference type="InParanoid" id="A0A1Y1USJ8"/>
<feature type="repeat" description="Solcar" evidence="9">
    <location>
        <begin position="77"/>
        <end position="166"/>
    </location>
</feature>
<dbReference type="InterPro" id="IPR023395">
    <property type="entry name" value="MCP_dom_sf"/>
</dbReference>
<feature type="repeat" description="Solcar" evidence="9">
    <location>
        <begin position="180"/>
        <end position="269"/>
    </location>
</feature>
<proteinExistence type="inferred from homology"/>
<dbReference type="Proteomes" id="UP000193218">
    <property type="component" value="Unassembled WGS sequence"/>
</dbReference>
<feature type="repeat" description="Solcar" evidence="9">
    <location>
        <begin position="385"/>
        <end position="473"/>
    </location>
</feature>
<evidence type="ECO:0000256" key="7">
    <source>
        <dbReference type="ARBA" id="ARBA00023128"/>
    </source>
</evidence>
<evidence type="ECO:0000256" key="9">
    <source>
        <dbReference type="PROSITE-ProRule" id="PRU00282"/>
    </source>
</evidence>
<gene>
    <name evidence="12" type="ORF">BD324DRAFT_31907</name>
</gene>
<keyword evidence="5" id="KW-0677">Repeat</keyword>
<evidence type="ECO:0000256" key="2">
    <source>
        <dbReference type="ARBA" id="ARBA00006375"/>
    </source>
</evidence>
<evidence type="ECO:0000313" key="13">
    <source>
        <dbReference type="Proteomes" id="UP000193218"/>
    </source>
</evidence>
<feature type="region of interest" description="Disordered" evidence="11">
    <location>
        <begin position="316"/>
        <end position="373"/>
    </location>
</feature>
<comment type="similarity">
    <text evidence="2 10">Belongs to the mitochondrial carrier (TC 2.A.29) family.</text>
</comment>
<dbReference type="Gene3D" id="1.50.40.10">
    <property type="entry name" value="Mitochondrial carrier domain"/>
    <property type="match status" value="2"/>
</dbReference>
<dbReference type="GO" id="GO:0031966">
    <property type="term" value="C:mitochondrial membrane"/>
    <property type="evidence" value="ECO:0007669"/>
    <property type="project" value="UniProtKB-SubCell"/>
</dbReference>
<accession>A0A1Y1USJ8</accession>
<protein>
    <submittedName>
        <fullName evidence="12">Mitochondrial carrier domain-containing protein</fullName>
    </submittedName>
</protein>
<reference evidence="12 13" key="1">
    <citation type="submission" date="2017-03" db="EMBL/GenBank/DDBJ databases">
        <title>Widespread Adenine N6-methylation of Active Genes in Fungi.</title>
        <authorList>
            <consortium name="DOE Joint Genome Institute"/>
            <person name="Mondo S.J."/>
            <person name="Dannebaum R.O."/>
            <person name="Kuo R.C."/>
            <person name="Louie K.B."/>
            <person name="Bewick A.J."/>
            <person name="Labutti K."/>
            <person name="Haridas S."/>
            <person name="Kuo A."/>
            <person name="Salamov A."/>
            <person name="Ahrendt S.R."/>
            <person name="Lau R."/>
            <person name="Bowen B.P."/>
            <person name="Lipzen A."/>
            <person name="Sullivan W."/>
            <person name="Andreopoulos W.B."/>
            <person name="Clum A."/>
            <person name="Lindquist E."/>
            <person name="Daum C."/>
            <person name="Northen T.R."/>
            <person name="Ramamoorthy G."/>
            <person name="Schmitz R.J."/>
            <person name="Gryganskyi A."/>
            <person name="Culley D."/>
            <person name="Magnuson J."/>
            <person name="James T.Y."/>
            <person name="O'Malley M.A."/>
            <person name="Stajich J.E."/>
            <person name="Spatafora J.W."/>
            <person name="Visel A."/>
            <person name="Grigoriev I.V."/>
        </authorList>
    </citation>
    <scope>NUCLEOTIDE SEQUENCE [LARGE SCALE GENOMIC DNA]</scope>
    <source>
        <strain evidence="12 13">NRRL Y-17943</strain>
    </source>
</reference>
<organism evidence="12 13">
    <name type="scientific">Kockovaella imperatae</name>
    <dbReference type="NCBI Taxonomy" id="4999"/>
    <lineage>
        <taxon>Eukaryota</taxon>
        <taxon>Fungi</taxon>
        <taxon>Dikarya</taxon>
        <taxon>Basidiomycota</taxon>
        <taxon>Agaricomycotina</taxon>
        <taxon>Tremellomycetes</taxon>
        <taxon>Tremellales</taxon>
        <taxon>Cuniculitremaceae</taxon>
        <taxon>Kockovaella</taxon>
    </lineage>
</organism>
<keyword evidence="8 9" id="KW-0472">Membrane</keyword>